<reference evidence="1" key="1">
    <citation type="submission" date="2018-05" db="EMBL/GenBank/DDBJ databases">
        <authorList>
            <person name="Lanie J.A."/>
            <person name="Ng W.-L."/>
            <person name="Kazmierczak K.M."/>
            <person name="Andrzejewski T.M."/>
            <person name="Davidsen T.M."/>
            <person name="Wayne K.J."/>
            <person name="Tettelin H."/>
            <person name="Glass J.I."/>
            <person name="Rusch D."/>
            <person name="Podicherti R."/>
            <person name="Tsui H.-C.T."/>
            <person name="Winkler M.E."/>
        </authorList>
    </citation>
    <scope>NUCLEOTIDE SEQUENCE</scope>
</reference>
<feature type="non-terminal residue" evidence="1">
    <location>
        <position position="283"/>
    </location>
</feature>
<dbReference type="InterPro" id="IPR011659">
    <property type="entry name" value="WD40"/>
</dbReference>
<dbReference type="AlphaFoldDB" id="A0A382VNH9"/>
<sequence length="283" mass="30797">GSAGASWGHDDVIIFAPVGGRGLRRVTASGGTPEVLTEPNTQVGELEHGWPHILPNGAGVVFTITRKGHDARLAVLSQDSQQWTLLTPATGGAQYLPTGHLVYAFDDELLSIEFDPKKLTVQGSPRTVDERVLTSTTSFGRLGKAYFDLSTTRTLVSLPAPSVLENKPVWVDRNGKITEMAFPPNPGHYSTPRLSPQDGRLAIVRQADVLGRETWIQNKDREQWIQLTEMGSDNRSPVWASDGHSLIFASNRLGPQNIFSKTLVTGEVTRLLASSDPQNPVSQ</sequence>
<dbReference type="Gene3D" id="2.120.10.30">
    <property type="entry name" value="TolB, C-terminal domain"/>
    <property type="match status" value="1"/>
</dbReference>
<feature type="non-terminal residue" evidence="1">
    <location>
        <position position="1"/>
    </location>
</feature>
<dbReference type="InterPro" id="IPR011042">
    <property type="entry name" value="6-blade_b-propeller_TolB-like"/>
</dbReference>
<organism evidence="1">
    <name type="scientific">marine metagenome</name>
    <dbReference type="NCBI Taxonomy" id="408172"/>
    <lineage>
        <taxon>unclassified sequences</taxon>
        <taxon>metagenomes</taxon>
        <taxon>ecological metagenomes</taxon>
    </lineage>
</organism>
<evidence type="ECO:0000313" key="1">
    <source>
        <dbReference type="EMBL" id="SVD48109.1"/>
    </source>
</evidence>
<name>A0A382VNH9_9ZZZZ</name>
<dbReference type="EMBL" id="UINC01153404">
    <property type="protein sequence ID" value="SVD48109.1"/>
    <property type="molecule type" value="Genomic_DNA"/>
</dbReference>
<accession>A0A382VNH9</accession>
<gene>
    <name evidence="1" type="ORF">METZ01_LOCUS400963</name>
</gene>
<dbReference type="SUPFAM" id="SSF82171">
    <property type="entry name" value="DPP6 N-terminal domain-like"/>
    <property type="match status" value="1"/>
</dbReference>
<proteinExistence type="predicted"/>
<dbReference type="Pfam" id="PF07676">
    <property type="entry name" value="PD40"/>
    <property type="match status" value="1"/>
</dbReference>
<evidence type="ECO:0008006" key="2">
    <source>
        <dbReference type="Google" id="ProtNLM"/>
    </source>
</evidence>
<protein>
    <recommendedName>
        <fullName evidence="2">Dipeptidylpeptidase IV N-terminal domain-containing protein</fullName>
    </recommendedName>
</protein>